<protein>
    <submittedName>
        <fullName evidence="1">Putative Outer membrane efflux protein</fullName>
    </submittedName>
</protein>
<name>A0A380TJB7_9ZZZZ</name>
<reference evidence="1" key="1">
    <citation type="submission" date="2018-07" db="EMBL/GenBank/DDBJ databases">
        <authorList>
            <person name="Quirk P.G."/>
            <person name="Krulwich T.A."/>
        </authorList>
    </citation>
    <scope>NUCLEOTIDE SEQUENCE</scope>
</reference>
<accession>A0A380TJB7</accession>
<dbReference type="InterPro" id="IPR010131">
    <property type="entry name" value="MdtP/NodT-like"/>
</dbReference>
<gene>
    <name evidence="1" type="ORF">DF3PB_50053</name>
</gene>
<dbReference type="PANTHER" id="PTHR30203:SF24">
    <property type="entry name" value="BLR4935 PROTEIN"/>
    <property type="match status" value="1"/>
</dbReference>
<dbReference type="SUPFAM" id="SSF56954">
    <property type="entry name" value="Outer membrane efflux proteins (OEP)"/>
    <property type="match status" value="1"/>
</dbReference>
<dbReference type="EMBL" id="UIDG01000445">
    <property type="protein sequence ID" value="SUS07783.1"/>
    <property type="molecule type" value="Genomic_DNA"/>
</dbReference>
<dbReference type="PANTHER" id="PTHR30203">
    <property type="entry name" value="OUTER MEMBRANE CATION EFFLUX PROTEIN"/>
    <property type="match status" value="1"/>
</dbReference>
<dbReference type="Gene3D" id="1.20.1600.10">
    <property type="entry name" value="Outer membrane efflux proteins (OEP)"/>
    <property type="match status" value="2"/>
</dbReference>
<organism evidence="1">
    <name type="scientific">metagenome</name>
    <dbReference type="NCBI Taxonomy" id="256318"/>
    <lineage>
        <taxon>unclassified sequences</taxon>
        <taxon>metagenomes</taxon>
    </lineage>
</organism>
<evidence type="ECO:0000313" key="1">
    <source>
        <dbReference type="EMBL" id="SUS07783.1"/>
    </source>
</evidence>
<dbReference type="AlphaFoldDB" id="A0A380TJB7"/>
<dbReference type="PROSITE" id="PS51257">
    <property type="entry name" value="PROKAR_LIPOPROTEIN"/>
    <property type="match status" value="1"/>
</dbReference>
<sequence>MNIIKGKAASWGAAGLAAVALGILGGCAGIEYGGNARNAASMPGVAEVAERTQYRDYNYLKPMSGYQQAVDERIAVLSRAPMTEAAAVEIALLQDTEVQSLMREHWAQRPSFVRDLGARIESMEDSQPLEWKVQGELLSYSTTDRWRTEFGEEYLEAADAITATAAEARTVYYEAVAAAQLATMFEQTLEAEQAGAELANEQYLSGTTSRLDQARQHLAYAETVKAAAEAGHEAVAKREALNRLMKLWGAQTSWQLPDRLPDLPVARPELGDIEGFVVAHSPESYAGRAASTQLAAGTSLRSEAREHYHRMLTAYDIAKHQRDVVVPLTEVALEELQLNYNAMLLDVYELLDATREQIEAGKEYVTTLADFWIAHAELNRLLGGRWPESAVTTAAAPASPLAN</sequence>
<proteinExistence type="predicted"/>